<keyword evidence="2" id="KW-1185">Reference proteome</keyword>
<protein>
    <submittedName>
        <fullName evidence="1">Uncharacterized protein</fullName>
    </submittedName>
</protein>
<organism evidence="1 2">
    <name type="scientific">Pristionchus entomophagus</name>
    <dbReference type="NCBI Taxonomy" id="358040"/>
    <lineage>
        <taxon>Eukaryota</taxon>
        <taxon>Metazoa</taxon>
        <taxon>Ecdysozoa</taxon>
        <taxon>Nematoda</taxon>
        <taxon>Chromadorea</taxon>
        <taxon>Rhabditida</taxon>
        <taxon>Rhabditina</taxon>
        <taxon>Diplogasteromorpha</taxon>
        <taxon>Diplogasteroidea</taxon>
        <taxon>Neodiplogasteridae</taxon>
        <taxon>Pristionchus</taxon>
    </lineage>
</organism>
<name>A0AAV5TR01_9BILA</name>
<dbReference type="AlphaFoldDB" id="A0AAV5TR01"/>
<dbReference type="EMBL" id="BTSX01000004">
    <property type="protein sequence ID" value="GMS96705.1"/>
    <property type="molecule type" value="Genomic_DNA"/>
</dbReference>
<dbReference type="Proteomes" id="UP001432027">
    <property type="component" value="Unassembled WGS sequence"/>
</dbReference>
<reference evidence="1" key="1">
    <citation type="submission" date="2023-10" db="EMBL/GenBank/DDBJ databases">
        <title>Genome assembly of Pristionchus species.</title>
        <authorList>
            <person name="Yoshida K."/>
            <person name="Sommer R.J."/>
        </authorList>
    </citation>
    <scope>NUCLEOTIDE SEQUENCE</scope>
    <source>
        <strain evidence="1">RS0144</strain>
    </source>
</reference>
<proteinExistence type="predicted"/>
<evidence type="ECO:0000313" key="2">
    <source>
        <dbReference type="Proteomes" id="UP001432027"/>
    </source>
</evidence>
<sequence>EEVEYRQCRCVWPALSVLLKGSQFRKLSVTTFNLSENAVKHLRTIIRANEIANVSLDVHEVSCSDPESFLLYLSAITHSLEIYQKHIFGKFLDCNSKYFFGVHNIDWAPIILHMFSQKLDKLKKFSYPKFLSVASADHIRQKLPDSGKKIWFYASCKSYAKDLDYKDCEYLVHAIPSTRYGSFLQIKHQSRKYEP</sequence>
<feature type="non-terminal residue" evidence="1">
    <location>
        <position position="1"/>
    </location>
</feature>
<comment type="caution">
    <text evidence="1">The sequence shown here is derived from an EMBL/GenBank/DDBJ whole genome shotgun (WGS) entry which is preliminary data.</text>
</comment>
<evidence type="ECO:0000313" key="1">
    <source>
        <dbReference type="EMBL" id="GMS96705.1"/>
    </source>
</evidence>
<gene>
    <name evidence="1" type="ORF">PENTCL1PPCAC_18880</name>
</gene>
<accession>A0AAV5TR01</accession>